<proteinExistence type="predicted"/>
<feature type="domain" description="Plastocyanin-like" evidence="5">
    <location>
        <begin position="91"/>
        <end position="211"/>
    </location>
</feature>
<reference evidence="7" key="1">
    <citation type="submission" date="2016-06" db="EMBL/GenBank/DDBJ databases">
        <authorList>
            <person name="Varghese N."/>
            <person name="Submissions Spin"/>
        </authorList>
    </citation>
    <scope>NUCLEOTIDE SEQUENCE [LARGE SCALE GENOMIC DNA]</scope>
    <source>
        <strain evidence="7">DSM 45577</strain>
    </source>
</reference>
<dbReference type="STRING" id="683228.GA0070617_1246"/>
<dbReference type="InterPro" id="IPR045087">
    <property type="entry name" value="Cu-oxidase_fam"/>
</dbReference>
<dbReference type="InterPro" id="IPR008972">
    <property type="entry name" value="Cupredoxin"/>
</dbReference>
<dbReference type="EMBL" id="FMIA01000002">
    <property type="protein sequence ID" value="SCL49655.1"/>
    <property type="molecule type" value="Genomic_DNA"/>
</dbReference>
<sequence length="392" mass="41687">MDQNDVLDNQPEPPRRRRTSGLRTLLALAVAAVTLGSAGTAFAVQSGFFAEKPDGCVAPDRTLQLYAVELPKDPSTNQVRLGYGLTPQTASYPGPTMEMIEGECLAITLHNQVPEATLAQLRTDPEHPLGVSLHVHGVKYTQDSDGTVHSGSYVASGESRTYTWYAKPRNAKTGSPGTAGYWWYHDHVVGGTHGTQGLNAGLFGGLVVRRQGDLRPDRTYVSFFGDRQTINLRRGAEVDTCDAENPQPGPTCLVAKQGERVEFIVVGIGNDMHTFHLHGHAWADTRTGVVAGDNKALVDSIPVIDNKTLGPGDSFGVTIVAGDAVGPGHWMLHCHMQFHSDLGMATSLHILDKNGQMPPHHGHHGPAQVNGPAGNPTTAGSAAHAGHQPAGS</sequence>
<evidence type="ECO:0000256" key="1">
    <source>
        <dbReference type="ARBA" id="ARBA00022723"/>
    </source>
</evidence>
<organism evidence="6 7">
    <name type="scientific">Micromonospora yangpuensis</name>
    <dbReference type="NCBI Taxonomy" id="683228"/>
    <lineage>
        <taxon>Bacteria</taxon>
        <taxon>Bacillati</taxon>
        <taxon>Actinomycetota</taxon>
        <taxon>Actinomycetes</taxon>
        <taxon>Micromonosporales</taxon>
        <taxon>Micromonosporaceae</taxon>
        <taxon>Micromonospora</taxon>
    </lineage>
</organism>
<dbReference type="AlphaFoldDB" id="A0A1C6U6D3"/>
<evidence type="ECO:0000313" key="7">
    <source>
        <dbReference type="Proteomes" id="UP000198937"/>
    </source>
</evidence>
<dbReference type="GO" id="GO:0016491">
    <property type="term" value="F:oxidoreductase activity"/>
    <property type="evidence" value="ECO:0007669"/>
    <property type="project" value="UniProtKB-KW"/>
</dbReference>
<dbReference type="GO" id="GO:0005507">
    <property type="term" value="F:copper ion binding"/>
    <property type="evidence" value="ECO:0007669"/>
    <property type="project" value="InterPro"/>
</dbReference>
<dbReference type="Pfam" id="PF07731">
    <property type="entry name" value="Cu-oxidase_2"/>
    <property type="match status" value="1"/>
</dbReference>
<keyword evidence="1" id="KW-0479">Metal-binding</keyword>
<dbReference type="OrthoDB" id="345021at2"/>
<dbReference type="InterPro" id="IPR011707">
    <property type="entry name" value="Cu-oxidase-like_N"/>
</dbReference>
<feature type="domain" description="Plastocyanin-like" evidence="4">
    <location>
        <begin position="243"/>
        <end position="349"/>
    </location>
</feature>
<gene>
    <name evidence="6" type="ORF">GA0070617_1246</name>
</gene>
<evidence type="ECO:0000313" key="6">
    <source>
        <dbReference type="EMBL" id="SCL49655.1"/>
    </source>
</evidence>
<protein>
    <submittedName>
        <fullName evidence="6">Multicopper oxidase</fullName>
    </submittedName>
</protein>
<accession>A0A1C6U6D3</accession>
<dbReference type="PANTHER" id="PTHR11709">
    <property type="entry name" value="MULTI-COPPER OXIDASE"/>
    <property type="match status" value="1"/>
</dbReference>
<name>A0A1C6U6D3_9ACTN</name>
<evidence type="ECO:0000256" key="3">
    <source>
        <dbReference type="SAM" id="MobiDB-lite"/>
    </source>
</evidence>
<keyword evidence="7" id="KW-1185">Reference proteome</keyword>
<dbReference type="PANTHER" id="PTHR11709:SF486">
    <property type="entry name" value="MULTICOPPER OXIDASE"/>
    <property type="match status" value="1"/>
</dbReference>
<dbReference type="InterPro" id="IPR002355">
    <property type="entry name" value="Cu_oxidase_Cu_BS"/>
</dbReference>
<dbReference type="InterPro" id="IPR011706">
    <property type="entry name" value="Cu-oxidase_C"/>
</dbReference>
<dbReference type="Proteomes" id="UP000198937">
    <property type="component" value="Unassembled WGS sequence"/>
</dbReference>
<dbReference type="RefSeq" id="WP_091434769.1">
    <property type="nucleotide sequence ID" value="NZ_BMMJ01000001.1"/>
</dbReference>
<dbReference type="Pfam" id="PF07732">
    <property type="entry name" value="Cu-oxidase_3"/>
    <property type="match status" value="1"/>
</dbReference>
<evidence type="ECO:0000259" key="5">
    <source>
        <dbReference type="Pfam" id="PF07732"/>
    </source>
</evidence>
<evidence type="ECO:0000259" key="4">
    <source>
        <dbReference type="Pfam" id="PF07731"/>
    </source>
</evidence>
<evidence type="ECO:0000256" key="2">
    <source>
        <dbReference type="ARBA" id="ARBA00023002"/>
    </source>
</evidence>
<feature type="region of interest" description="Disordered" evidence="3">
    <location>
        <begin position="352"/>
        <end position="392"/>
    </location>
</feature>
<keyword evidence="2" id="KW-0560">Oxidoreductase</keyword>
<dbReference type="SUPFAM" id="SSF49503">
    <property type="entry name" value="Cupredoxins"/>
    <property type="match status" value="2"/>
</dbReference>
<dbReference type="PROSITE" id="PS00080">
    <property type="entry name" value="MULTICOPPER_OXIDASE2"/>
    <property type="match status" value="1"/>
</dbReference>
<dbReference type="Gene3D" id="2.60.40.420">
    <property type="entry name" value="Cupredoxins - blue copper proteins"/>
    <property type="match status" value="2"/>
</dbReference>